<feature type="domain" description="ABC transporter" evidence="5">
    <location>
        <begin position="7"/>
        <end position="233"/>
    </location>
</feature>
<proteinExistence type="predicted"/>
<evidence type="ECO:0000256" key="1">
    <source>
        <dbReference type="ARBA" id="ARBA00022448"/>
    </source>
</evidence>
<keyword evidence="3" id="KW-0547">Nucleotide-binding</keyword>
<dbReference type="KEGG" id="dps:DP1229"/>
<gene>
    <name evidence="6" type="ordered locus">DP1229</name>
</gene>
<keyword evidence="7" id="KW-1185">Reference proteome</keyword>
<dbReference type="Pfam" id="PF00005">
    <property type="entry name" value="ABC_tran"/>
    <property type="match status" value="1"/>
</dbReference>
<sequence>MCQYPKIALENVCFSYEKRTILKGISLQFPEQAIIAVTGPSGTGKSTFLSLFNRLWEEEGQGNLQGKITIHFKEGPTDIYGKEIALDQLRRRVGMVFQSPNPLPMSIGRNIAFPLGLQGKMSRVEKASRVEKILQEVHLWDEVKDRLDSDARTLSGGQQQRLCIARALILQPEILLLDEPTSSLDAAACEKIELLLVELKRQCTILMVSHYQDQIQRIADLSYRLANKRLERQ</sequence>
<dbReference type="Gene3D" id="3.40.50.300">
    <property type="entry name" value="P-loop containing nucleotide triphosphate hydrolases"/>
    <property type="match status" value="1"/>
</dbReference>
<dbReference type="InterPro" id="IPR003439">
    <property type="entry name" value="ABC_transporter-like_ATP-bd"/>
</dbReference>
<reference evidence="7" key="1">
    <citation type="journal article" date="2004" name="Environ. Microbiol.">
        <title>The genome of Desulfotalea psychrophila, a sulfate-reducing bacterium from permanently cold Arctic sediments.</title>
        <authorList>
            <person name="Rabus R."/>
            <person name="Ruepp A."/>
            <person name="Frickey T."/>
            <person name="Rattei T."/>
            <person name="Fartmann B."/>
            <person name="Stark M."/>
            <person name="Bauer M."/>
            <person name="Zibat A."/>
            <person name="Lombardot T."/>
            <person name="Becker I."/>
            <person name="Amann J."/>
            <person name="Gellner K."/>
            <person name="Teeling H."/>
            <person name="Leuschner W.D."/>
            <person name="Gloeckner F.-O."/>
            <person name="Lupas A.N."/>
            <person name="Amann R."/>
            <person name="Klenk H.-P."/>
        </authorList>
    </citation>
    <scope>NUCLEOTIDE SEQUENCE [LARGE SCALE GENOMIC DNA]</scope>
    <source>
        <strain evidence="7">DSM 12343 / LSv54</strain>
    </source>
</reference>
<dbReference type="InterPro" id="IPR017871">
    <property type="entry name" value="ABC_transporter-like_CS"/>
</dbReference>
<evidence type="ECO:0000256" key="4">
    <source>
        <dbReference type="ARBA" id="ARBA00022840"/>
    </source>
</evidence>
<accession>Q6ANW6</accession>
<evidence type="ECO:0000256" key="2">
    <source>
        <dbReference type="ARBA" id="ARBA00022592"/>
    </source>
</evidence>
<dbReference type="InterPro" id="IPR005670">
    <property type="entry name" value="PstB-like"/>
</dbReference>
<dbReference type="EMBL" id="CR522870">
    <property type="protein sequence ID" value="CAG35958.1"/>
    <property type="molecule type" value="Genomic_DNA"/>
</dbReference>
<dbReference type="Proteomes" id="UP000000602">
    <property type="component" value="Chromosome"/>
</dbReference>
<dbReference type="GO" id="GO:0005315">
    <property type="term" value="F:phosphate transmembrane transporter activity"/>
    <property type="evidence" value="ECO:0007669"/>
    <property type="project" value="InterPro"/>
</dbReference>
<dbReference type="GO" id="GO:0016887">
    <property type="term" value="F:ATP hydrolysis activity"/>
    <property type="evidence" value="ECO:0007669"/>
    <property type="project" value="InterPro"/>
</dbReference>
<dbReference type="eggNOG" id="COG1117">
    <property type="taxonomic scope" value="Bacteria"/>
</dbReference>
<dbReference type="OrthoDB" id="5448699at2"/>
<dbReference type="RefSeq" id="WP_011188470.1">
    <property type="nucleotide sequence ID" value="NC_006138.1"/>
</dbReference>
<dbReference type="PROSITE" id="PS00211">
    <property type="entry name" value="ABC_TRANSPORTER_1"/>
    <property type="match status" value="1"/>
</dbReference>
<dbReference type="GO" id="GO:0035435">
    <property type="term" value="P:phosphate ion transmembrane transport"/>
    <property type="evidence" value="ECO:0007669"/>
    <property type="project" value="InterPro"/>
</dbReference>
<dbReference type="HOGENOM" id="CLU_000604_1_22_7"/>
<name>Q6ANW6_DESPS</name>
<dbReference type="InterPro" id="IPR003593">
    <property type="entry name" value="AAA+_ATPase"/>
</dbReference>
<dbReference type="AlphaFoldDB" id="Q6ANW6"/>
<dbReference type="InterPro" id="IPR027417">
    <property type="entry name" value="P-loop_NTPase"/>
</dbReference>
<evidence type="ECO:0000313" key="6">
    <source>
        <dbReference type="EMBL" id="CAG35958.1"/>
    </source>
</evidence>
<dbReference type="GO" id="GO:0016020">
    <property type="term" value="C:membrane"/>
    <property type="evidence" value="ECO:0007669"/>
    <property type="project" value="InterPro"/>
</dbReference>
<evidence type="ECO:0000259" key="5">
    <source>
        <dbReference type="PROSITE" id="PS50893"/>
    </source>
</evidence>
<dbReference type="GO" id="GO:0005524">
    <property type="term" value="F:ATP binding"/>
    <property type="evidence" value="ECO:0007669"/>
    <property type="project" value="UniProtKB-KW"/>
</dbReference>
<keyword evidence="2" id="KW-0592">Phosphate transport</keyword>
<keyword evidence="1" id="KW-0813">Transport</keyword>
<dbReference type="PROSITE" id="PS50893">
    <property type="entry name" value="ABC_TRANSPORTER_2"/>
    <property type="match status" value="1"/>
</dbReference>
<evidence type="ECO:0000313" key="7">
    <source>
        <dbReference type="Proteomes" id="UP000000602"/>
    </source>
</evidence>
<dbReference type="PANTHER" id="PTHR43423">
    <property type="entry name" value="ABC TRANSPORTER I FAMILY MEMBER 17"/>
    <property type="match status" value="1"/>
</dbReference>
<dbReference type="SUPFAM" id="SSF52540">
    <property type="entry name" value="P-loop containing nucleoside triphosphate hydrolases"/>
    <property type="match status" value="1"/>
</dbReference>
<keyword evidence="4" id="KW-0067">ATP-binding</keyword>
<dbReference type="CDD" id="cd03260">
    <property type="entry name" value="ABC_PstB_phosphate_transporter"/>
    <property type="match status" value="1"/>
</dbReference>
<evidence type="ECO:0000256" key="3">
    <source>
        <dbReference type="ARBA" id="ARBA00022741"/>
    </source>
</evidence>
<dbReference type="PANTHER" id="PTHR43423:SF1">
    <property type="entry name" value="ABC TRANSPORTER I FAMILY MEMBER 17"/>
    <property type="match status" value="1"/>
</dbReference>
<organism evidence="6 7">
    <name type="scientific">Desulfotalea psychrophila (strain LSv54 / DSM 12343)</name>
    <dbReference type="NCBI Taxonomy" id="177439"/>
    <lineage>
        <taxon>Bacteria</taxon>
        <taxon>Pseudomonadati</taxon>
        <taxon>Thermodesulfobacteriota</taxon>
        <taxon>Desulfobulbia</taxon>
        <taxon>Desulfobulbales</taxon>
        <taxon>Desulfocapsaceae</taxon>
        <taxon>Desulfotalea</taxon>
    </lineage>
</organism>
<protein>
    <submittedName>
        <fullName evidence="6">Probable phosphate ABC-transporter, ATP binding protein</fullName>
    </submittedName>
</protein>
<dbReference type="STRING" id="177439.DP1229"/>
<dbReference type="SMART" id="SM00382">
    <property type="entry name" value="AAA"/>
    <property type="match status" value="1"/>
</dbReference>